<reference evidence="3" key="1">
    <citation type="submission" date="2018-01" db="EMBL/GenBank/DDBJ databases">
        <authorList>
            <person name="Mao J.F."/>
        </authorList>
    </citation>
    <scope>NUCLEOTIDE SEQUENCE</scope>
    <source>
        <strain evidence="3">Huo1</strain>
        <tissue evidence="3">Leaf</tissue>
    </source>
</reference>
<proteinExistence type="predicted"/>
<dbReference type="Proteomes" id="UP000298416">
    <property type="component" value="Unassembled WGS sequence"/>
</dbReference>
<name>A0A8X8Y091_SALSN</name>
<reference evidence="3" key="2">
    <citation type="submission" date="2020-08" db="EMBL/GenBank/DDBJ databases">
        <title>Plant Genome Project.</title>
        <authorList>
            <person name="Zhang R.-G."/>
        </authorList>
    </citation>
    <scope>NUCLEOTIDE SEQUENCE</scope>
    <source>
        <strain evidence="3">Huo1</strain>
        <tissue evidence="3">Leaf</tissue>
    </source>
</reference>
<gene>
    <name evidence="3" type="ORF">SASPL_117845</name>
</gene>
<dbReference type="AlphaFoldDB" id="A0A8X8Y091"/>
<dbReference type="EMBL" id="PNBA02000006">
    <property type="protein sequence ID" value="KAG6421295.1"/>
    <property type="molecule type" value="Genomic_DNA"/>
</dbReference>
<evidence type="ECO:0000313" key="3">
    <source>
        <dbReference type="EMBL" id="KAG6421295.1"/>
    </source>
</evidence>
<accession>A0A8X8Y091</accession>
<keyword evidence="4" id="KW-1185">Reference proteome</keyword>
<feature type="region of interest" description="Disordered" evidence="1">
    <location>
        <begin position="129"/>
        <end position="149"/>
    </location>
</feature>
<dbReference type="InterPro" id="IPR003340">
    <property type="entry name" value="B3_DNA-bd"/>
</dbReference>
<dbReference type="Pfam" id="PF02362">
    <property type="entry name" value="B3"/>
    <property type="match status" value="1"/>
</dbReference>
<sequence>MVSRGLACVDCLLKCDRSHAALGGFLPVYRFFKIMFGNNCSHFLYLPPGSAKLMKHLTNQETQIEDVSGQRWSVKMSLVNGSLAFERGWEKFFVDHGLKVGEVMTFQYIEGGHFTVKIFGTSGRERTNFDRRSKKRRRDHGIASEDESFLASRDESRNCKMKIEVENAGLGVSTLVPIPEDIVDPICMINKNDWYHAEHRISLCDLSFEMENRTSEANKCEGGVITMLDPLAETEEHGAYLDNAPSPKVSISCDRILELTNTVEGDEVEKTKTTAEEVVVIKRDIADESRKKMDDTQMAPQSHQEVSHSGHALTNKFHEKLSDNSEMKKGILDNVCSFQDVIPVAVDELESISVYPSVGSSKIVKREVKSSSSTVKDPLGLHAAKKEVNMEDQAKRIHQGSCGGEEPSAMWNQPQMIIPPIVKVEPDLPYETGQLDTTNPISICPFSTQIESQPYLEVSVKIVLAHTRRWRLRLTKSQKMKAPMIIYLRGSVGGLWPVVYREYVGGGALTANWTEFCKRNSIKPRDNCRFQAEENISFVVFRVIVTHGSD</sequence>
<evidence type="ECO:0000259" key="2">
    <source>
        <dbReference type="PROSITE" id="PS50863"/>
    </source>
</evidence>
<organism evidence="3">
    <name type="scientific">Salvia splendens</name>
    <name type="common">Scarlet sage</name>
    <dbReference type="NCBI Taxonomy" id="180675"/>
    <lineage>
        <taxon>Eukaryota</taxon>
        <taxon>Viridiplantae</taxon>
        <taxon>Streptophyta</taxon>
        <taxon>Embryophyta</taxon>
        <taxon>Tracheophyta</taxon>
        <taxon>Spermatophyta</taxon>
        <taxon>Magnoliopsida</taxon>
        <taxon>eudicotyledons</taxon>
        <taxon>Gunneridae</taxon>
        <taxon>Pentapetalae</taxon>
        <taxon>asterids</taxon>
        <taxon>lamiids</taxon>
        <taxon>Lamiales</taxon>
        <taxon>Lamiaceae</taxon>
        <taxon>Nepetoideae</taxon>
        <taxon>Mentheae</taxon>
        <taxon>Salviinae</taxon>
        <taxon>Salvia</taxon>
        <taxon>Salvia subgen. Calosphace</taxon>
        <taxon>core Calosphace</taxon>
    </lineage>
</organism>
<feature type="domain" description="TF-B3" evidence="2">
    <location>
        <begin position="29"/>
        <end position="122"/>
    </location>
</feature>
<dbReference type="CDD" id="cd10017">
    <property type="entry name" value="B3_DNA"/>
    <property type="match status" value="1"/>
</dbReference>
<comment type="caution">
    <text evidence="3">The sequence shown here is derived from an EMBL/GenBank/DDBJ whole genome shotgun (WGS) entry which is preliminary data.</text>
</comment>
<dbReference type="SMART" id="SM01019">
    <property type="entry name" value="B3"/>
    <property type="match status" value="2"/>
</dbReference>
<protein>
    <recommendedName>
        <fullName evidence="2">TF-B3 domain-containing protein</fullName>
    </recommendedName>
</protein>
<dbReference type="PANTHER" id="PTHR31920">
    <property type="entry name" value="B3 DOMAIN-CONTAINING"/>
    <property type="match status" value="1"/>
</dbReference>
<dbReference type="PROSITE" id="PS50863">
    <property type="entry name" value="B3"/>
    <property type="match status" value="1"/>
</dbReference>
<dbReference type="PANTHER" id="PTHR31920:SF112">
    <property type="entry name" value="TF-B3 DOMAIN-CONTAINING PROTEIN"/>
    <property type="match status" value="1"/>
</dbReference>
<evidence type="ECO:0000313" key="4">
    <source>
        <dbReference type="Proteomes" id="UP000298416"/>
    </source>
</evidence>
<dbReference type="GO" id="GO:0003677">
    <property type="term" value="F:DNA binding"/>
    <property type="evidence" value="ECO:0007669"/>
    <property type="project" value="InterPro"/>
</dbReference>
<evidence type="ECO:0000256" key="1">
    <source>
        <dbReference type="SAM" id="MobiDB-lite"/>
    </source>
</evidence>
<dbReference type="InterPro" id="IPR050655">
    <property type="entry name" value="Plant_B3_domain"/>
</dbReference>